<evidence type="ECO:0000313" key="2">
    <source>
        <dbReference type="EMBL" id="ALP52166.1"/>
    </source>
</evidence>
<dbReference type="KEGG" id="tee:Tel_02840"/>
<dbReference type="EMBL" id="CP013099">
    <property type="protein sequence ID" value="ALP52166.1"/>
    <property type="molecule type" value="Genomic_DNA"/>
</dbReference>
<proteinExistence type="predicted"/>
<dbReference type="Pfam" id="PF10276">
    <property type="entry name" value="zf-CHCC"/>
    <property type="match status" value="1"/>
</dbReference>
<name>A0A0S2TAK0_9GAMM</name>
<dbReference type="STRING" id="1748243.Tel_02840"/>
<evidence type="ECO:0000313" key="3">
    <source>
        <dbReference type="Proteomes" id="UP000055136"/>
    </source>
</evidence>
<dbReference type="InterPro" id="IPR019401">
    <property type="entry name" value="Znf_CHCC"/>
</dbReference>
<dbReference type="AlphaFoldDB" id="A0A0S2TAK0"/>
<sequence length="70" mass="7710">MEAKQHTGGAAEIPPNAENHYEVTRADLPLHCPMPGMSLWNSHPRVFLPIEDSGGKTKCPYCGAEYTLKD</sequence>
<organism evidence="2 3">
    <name type="scientific">Candidatus Tenderia electrophaga</name>
    <dbReference type="NCBI Taxonomy" id="1748243"/>
    <lineage>
        <taxon>Bacteria</taxon>
        <taxon>Pseudomonadati</taxon>
        <taxon>Pseudomonadota</taxon>
        <taxon>Gammaproteobacteria</taxon>
        <taxon>Candidatus Tenderiales</taxon>
        <taxon>Candidatus Tenderiaceae</taxon>
        <taxon>Candidatus Tenderia</taxon>
    </lineage>
</organism>
<dbReference type="Gene3D" id="2.60.260.40">
    <property type="entry name" value="q5lls5 like domains"/>
    <property type="match status" value="1"/>
</dbReference>
<dbReference type="Proteomes" id="UP000055136">
    <property type="component" value="Chromosome"/>
</dbReference>
<reference evidence="2" key="1">
    <citation type="submission" date="2015-10" db="EMBL/GenBank/DDBJ databases">
        <title>Description of Candidatus Tenderia electrophaga gen. nov, sp. nov., an Uncultivated Electroautotroph from a Biocathode Enrichment.</title>
        <authorList>
            <person name="Eddie B.J."/>
            <person name="Malanoski A.P."/>
            <person name="Wang Z."/>
            <person name="Hall R.J."/>
            <person name="Oh S.D."/>
            <person name="Heiner C."/>
            <person name="Lin B."/>
            <person name="Strycharz-Glaven S.M."/>
        </authorList>
    </citation>
    <scope>NUCLEOTIDE SEQUENCE [LARGE SCALE GENOMIC DNA]</scope>
    <source>
        <strain evidence="2">NRL1</strain>
    </source>
</reference>
<feature type="domain" description="Zinc finger CHCC-type" evidence="1">
    <location>
        <begin position="42"/>
        <end position="66"/>
    </location>
</feature>
<gene>
    <name evidence="2" type="ORF">Tel_02840</name>
</gene>
<accession>A0A0S2TAK0</accession>
<protein>
    <recommendedName>
        <fullName evidence="1">Zinc finger CHCC-type domain-containing protein</fullName>
    </recommendedName>
</protein>
<keyword evidence="3" id="KW-1185">Reference proteome</keyword>
<evidence type="ECO:0000259" key="1">
    <source>
        <dbReference type="Pfam" id="PF10276"/>
    </source>
</evidence>